<name>A0A067CRJ5_SAPPC</name>
<dbReference type="OrthoDB" id="4033880at2759"/>
<dbReference type="PROSITE" id="PS50942">
    <property type="entry name" value="ENTH"/>
    <property type="match status" value="1"/>
</dbReference>
<evidence type="ECO:0000256" key="1">
    <source>
        <dbReference type="SAM" id="MobiDB-lite"/>
    </source>
</evidence>
<dbReference type="EMBL" id="KK583206">
    <property type="protein sequence ID" value="KDO29432.1"/>
    <property type="molecule type" value="Genomic_DNA"/>
</dbReference>
<dbReference type="RefSeq" id="XP_012199932.1">
    <property type="nucleotide sequence ID" value="XM_012344542.1"/>
</dbReference>
<dbReference type="Proteomes" id="UP000030745">
    <property type="component" value="Unassembled WGS sequence"/>
</dbReference>
<dbReference type="GeneID" id="24128340"/>
<dbReference type="InterPro" id="IPR013809">
    <property type="entry name" value="ENTH"/>
</dbReference>
<feature type="domain" description="ENTH" evidence="2">
    <location>
        <begin position="22"/>
        <end position="162"/>
    </location>
</feature>
<accession>A0A067CRJ5</accession>
<protein>
    <recommendedName>
        <fullName evidence="2">ENTH domain-containing protein</fullName>
    </recommendedName>
</protein>
<feature type="region of interest" description="Disordered" evidence="1">
    <location>
        <begin position="177"/>
        <end position="214"/>
    </location>
</feature>
<proteinExistence type="predicted"/>
<feature type="compositionally biased region" description="Polar residues" evidence="1">
    <location>
        <begin position="182"/>
        <end position="193"/>
    </location>
</feature>
<evidence type="ECO:0000259" key="2">
    <source>
        <dbReference type="PROSITE" id="PS50942"/>
    </source>
</evidence>
<evidence type="ECO:0000313" key="4">
    <source>
        <dbReference type="Proteomes" id="UP000030745"/>
    </source>
</evidence>
<evidence type="ECO:0000313" key="3">
    <source>
        <dbReference type="EMBL" id="KDO29432.1"/>
    </source>
</evidence>
<dbReference type="KEGG" id="spar:SPRG_05969"/>
<reference evidence="3 4" key="1">
    <citation type="journal article" date="2013" name="PLoS Genet.">
        <title>Distinctive expansion of potential virulence genes in the genome of the oomycete fish pathogen Saprolegnia parasitica.</title>
        <authorList>
            <person name="Jiang R.H."/>
            <person name="de Bruijn I."/>
            <person name="Haas B.J."/>
            <person name="Belmonte R."/>
            <person name="Lobach L."/>
            <person name="Christie J."/>
            <person name="van den Ackerveken G."/>
            <person name="Bottin A."/>
            <person name="Bulone V."/>
            <person name="Diaz-Moreno S.M."/>
            <person name="Dumas B."/>
            <person name="Fan L."/>
            <person name="Gaulin E."/>
            <person name="Govers F."/>
            <person name="Grenville-Briggs L.J."/>
            <person name="Horner N.R."/>
            <person name="Levin J.Z."/>
            <person name="Mammella M."/>
            <person name="Meijer H.J."/>
            <person name="Morris P."/>
            <person name="Nusbaum C."/>
            <person name="Oome S."/>
            <person name="Phillips A.J."/>
            <person name="van Rooyen D."/>
            <person name="Rzeszutek E."/>
            <person name="Saraiva M."/>
            <person name="Secombes C.J."/>
            <person name="Seidl M.F."/>
            <person name="Snel B."/>
            <person name="Stassen J.H."/>
            <person name="Sykes S."/>
            <person name="Tripathy S."/>
            <person name="van den Berg H."/>
            <person name="Vega-Arreguin J.C."/>
            <person name="Wawra S."/>
            <person name="Young S.K."/>
            <person name="Zeng Q."/>
            <person name="Dieguez-Uribeondo J."/>
            <person name="Russ C."/>
            <person name="Tyler B.M."/>
            <person name="van West P."/>
        </authorList>
    </citation>
    <scope>NUCLEOTIDE SEQUENCE [LARGE SCALE GENOMIC DNA]</scope>
    <source>
        <strain evidence="3 4">CBS 223.65</strain>
    </source>
</reference>
<dbReference type="Pfam" id="PF01417">
    <property type="entry name" value="ENTH"/>
    <property type="match status" value="1"/>
</dbReference>
<dbReference type="STRING" id="695850.A0A067CRJ5"/>
<sequence length="228" mass="25159">MDRVRSALDELVLQAKKSFRSLAEDDRSPVEKLLDMHLDDAALVGPPTAALHDFASRTFNVVDCKRILQRLWHMIETAPDRPHVLRKVLVVLHHCVLHGSDAFLNAALAKKPLLRDLALHYNRDESQQYRYSKDVDAGAGVRKLAADLFDVLHSPPALHDARSAALQLQKKLSASGIGLLSPSASPRPSTYFDTSRPAPYTDDPSPSSWELGGRGHVCHDVKDAADAH</sequence>
<keyword evidence="4" id="KW-1185">Reference proteome</keyword>
<dbReference type="SUPFAM" id="SSF48464">
    <property type="entry name" value="ENTH/VHS domain"/>
    <property type="match status" value="1"/>
</dbReference>
<gene>
    <name evidence="3" type="ORF">SPRG_05969</name>
</gene>
<dbReference type="VEuPathDB" id="FungiDB:SPRG_05969"/>
<dbReference type="OMA" id="LVVLHHC"/>
<dbReference type="AlphaFoldDB" id="A0A067CRJ5"/>
<dbReference type="InterPro" id="IPR008942">
    <property type="entry name" value="ENTH_VHS"/>
</dbReference>
<organism evidence="3 4">
    <name type="scientific">Saprolegnia parasitica (strain CBS 223.65)</name>
    <dbReference type="NCBI Taxonomy" id="695850"/>
    <lineage>
        <taxon>Eukaryota</taxon>
        <taxon>Sar</taxon>
        <taxon>Stramenopiles</taxon>
        <taxon>Oomycota</taxon>
        <taxon>Saprolegniomycetes</taxon>
        <taxon>Saprolegniales</taxon>
        <taxon>Saprolegniaceae</taxon>
        <taxon>Saprolegnia</taxon>
    </lineage>
</organism>
<dbReference type="Gene3D" id="1.25.40.90">
    <property type="match status" value="1"/>
</dbReference>